<evidence type="ECO:0000256" key="2">
    <source>
        <dbReference type="ARBA" id="ARBA00022617"/>
    </source>
</evidence>
<evidence type="ECO:0008006" key="8">
    <source>
        <dbReference type="Google" id="ProtNLM"/>
    </source>
</evidence>
<dbReference type="GO" id="GO:0016705">
    <property type="term" value="F:oxidoreductase activity, acting on paired donors, with incorporation or reduction of molecular oxygen"/>
    <property type="evidence" value="ECO:0007669"/>
    <property type="project" value="InterPro"/>
</dbReference>
<organism evidence="6 7">
    <name type="scientific">Neonectria ditissima</name>
    <dbReference type="NCBI Taxonomy" id="78410"/>
    <lineage>
        <taxon>Eukaryota</taxon>
        <taxon>Fungi</taxon>
        <taxon>Dikarya</taxon>
        <taxon>Ascomycota</taxon>
        <taxon>Pezizomycotina</taxon>
        <taxon>Sordariomycetes</taxon>
        <taxon>Hypocreomycetidae</taxon>
        <taxon>Hypocreales</taxon>
        <taxon>Nectriaceae</taxon>
        <taxon>Neonectria</taxon>
    </lineage>
</organism>
<evidence type="ECO:0000256" key="3">
    <source>
        <dbReference type="ARBA" id="ARBA00022723"/>
    </source>
</evidence>
<dbReference type="PANTHER" id="PTHR24305">
    <property type="entry name" value="CYTOCHROME P450"/>
    <property type="match status" value="1"/>
</dbReference>
<dbReference type="PANTHER" id="PTHR24305:SF166">
    <property type="entry name" value="CYTOCHROME P450 12A4, MITOCHONDRIAL-RELATED"/>
    <property type="match status" value="1"/>
</dbReference>
<feature type="transmembrane region" description="Helical" evidence="5">
    <location>
        <begin position="20"/>
        <end position="37"/>
    </location>
</feature>
<keyword evidence="5" id="KW-0812">Transmembrane</keyword>
<dbReference type="InterPro" id="IPR050121">
    <property type="entry name" value="Cytochrome_P450_monoxygenase"/>
</dbReference>
<evidence type="ECO:0000313" key="7">
    <source>
        <dbReference type="Proteomes" id="UP000050424"/>
    </source>
</evidence>
<sequence>MTSLRSNAIEVLRSTATGCTLLHTAVLLSSIVLLHLGTNKYFSRLRHVPGPFLAGCTRLWKLNVVRQGEMEKVQMKLHAQYGPVVRIAPNEVLIAEPSAIKTIYGHTSKFSKTKFYVPFGTKENDDLFTDPNVARHTHNRREITAAYPFECHKTILRS</sequence>
<name>A0A0P7BX40_9HYPO</name>
<comment type="similarity">
    <text evidence="1">Belongs to the cytochrome P450 family.</text>
</comment>
<keyword evidence="5" id="KW-0472">Membrane</keyword>
<dbReference type="GO" id="GO:0020037">
    <property type="term" value="F:heme binding"/>
    <property type="evidence" value="ECO:0007669"/>
    <property type="project" value="InterPro"/>
</dbReference>
<gene>
    <name evidence="6" type="ORF">AK830_g2086</name>
</gene>
<dbReference type="SUPFAM" id="SSF48264">
    <property type="entry name" value="Cytochrome P450"/>
    <property type="match status" value="1"/>
</dbReference>
<keyword evidence="2" id="KW-0349">Heme</keyword>
<evidence type="ECO:0000256" key="1">
    <source>
        <dbReference type="ARBA" id="ARBA00010617"/>
    </source>
</evidence>
<evidence type="ECO:0000313" key="6">
    <source>
        <dbReference type="EMBL" id="KPM44435.1"/>
    </source>
</evidence>
<dbReference type="EMBL" id="LKCW01000019">
    <property type="protein sequence ID" value="KPM44435.1"/>
    <property type="molecule type" value="Genomic_DNA"/>
</dbReference>
<dbReference type="STRING" id="78410.A0A0P7BX40"/>
<dbReference type="GO" id="GO:0005506">
    <property type="term" value="F:iron ion binding"/>
    <property type="evidence" value="ECO:0007669"/>
    <property type="project" value="InterPro"/>
</dbReference>
<reference evidence="6 7" key="1">
    <citation type="submission" date="2015-09" db="EMBL/GenBank/DDBJ databases">
        <title>Draft genome of a European isolate of the apple canker pathogen Neonectria ditissima.</title>
        <authorList>
            <person name="Gomez-Cortecero A."/>
            <person name="Harrison R.J."/>
            <person name="Armitage A.D."/>
        </authorList>
    </citation>
    <scope>NUCLEOTIDE SEQUENCE [LARGE SCALE GENOMIC DNA]</scope>
    <source>
        <strain evidence="6 7">R09/05</strain>
    </source>
</reference>
<comment type="caution">
    <text evidence="6">The sequence shown here is derived from an EMBL/GenBank/DDBJ whole genome shotgun (WGS) entry which is preliminary data.</text>
</comment>
<dbReference type="GO" id="GO:0004497">
    <property type="term" value="F:monooxygenase activity"/>
    <property type="evidence" value="ECO:0007669"/>
    <property type="project" value="InterPro"/>
</dbReference>
<protein>
    <recommendedName>
        <fullName evidence="8">Cytochrome P450</fullName>
    </recommendedName>
</protein>
<keyword evidence="3" id="KW-0479">Metal-binding</keyword>
<dbReference type="Gene3D" id="1.10.630.10">
    <property type="entry name" value="Cytochrome P450"/>
    <property type="match status" value="1"/>
</dbReference>
<accession>A0A0P7BX40</accession>
<evidence type="ECO:0000256" key="4">
    <source>
        <dbReference type="ARBA" id="ARBA00023004"/>
    </source>
</evidence>
<keyword evidence="7" id="KW-1185">Reference proteome</keyword>
<dbReference type="AlphaFoldDB" id="A0A0P7BX40"/>
<proteinExistence type="inferred from homology"/>
<keyword evidence="4" id="KW-0408">Iron</keyword>
<dbReference type="InterPro" id="IPR036396">
    <property type="entry name" value="Cyt_P450_sf"/>
</dbReference>
<dbReference type="OrthoDB" id="5106167at2759"/>
<keyword evidence="5" id="KW-1133">Transmembrane helix</keyword>
<dbReference type="Proteomes" id="UP000050424">
    <property type="component" value="Unassembled WGS sequence"/>
</dbReference>
<evidence type="ECO:0000256" key="5">
    <source>
        <dbReference type="SAM" id="Phobius"/>
    </source>
</evidence>